<proteinExistence type="inferred from homology"/>
<evidence type="ECO:0000259" key="2">
    <source>
        <dbReference type="Pfam" id="PF01458"/>
    </source>
</evidence>
<accession>A0ABW0CG43</accession>
<reference evidence="4" key="1">
    <citation type="journal article" date="2019" name="Int. J. Syst. Evol. Microbiol.">
        <title>The Global Catalogue of Microorganisms (GCM) 10K type strain sequencing project: providing services to taxonomists for standard genome sequencing and annotation.</title>
        <authorList>
            <consortium name="The Broad Institute Genomics Platform"/>
            <consortium name="The Broad Institute Genome Sequencing Center for Infectious Disease"/>
            <person name="Wu L."/>
            <person name="Ma J."/>
        </authorList>
    </citation>
    <scope>NUCLEOTIDE SEQUENCE [LARGE SCALE GENOMIC DNA]</scope>
    <source>
        <strain evidence="4">KCTC 42586</strain>
    </source>
</reference>
<organism evidence="3 4">
    <name type="scientific">Streptomyces coerulescens</name>
    <dbReference type="NCBI Taxonomy" id="29304"/>
    <lineage>
        <taxon>Bacteria</taxon>
        <taxon>Bacillati</taxon>
        <taxon>Actinomycetota</taxon>
        <taxon>Actinomycetes</taxon>
        <taxon>Kitasatosporales</taxon>
        <taxon>Streptomycetaceae</taxon>
        <taxon>Streptomyces</taxon>
    </lineage>
</organism>
<evidence type="ECO:0000256" key="1">
    <source>
        <dbReference type="ARBA" id="ARBA00043967"/>
    </source>
</evidence>
<dbReference type="NCBIfam" id="TIGR01981">
    <property type="entry name" value="sufD"/>
    <property type="match status" value="1"/>
</dbReference>
<dbReference type="PANTHER" id="PTHR43575:SF1">
    <property type="entry name" value="PROTEIN ABCI7, CHLOROPLASTIC"/>
    <property type="match status" value="1"/>
</dbReference>
<dbReference type="InterPro" id="IPR000825">
    <property type="entry name" value="SUF_FeS_clus_asmbl_SufBD_core"/>
</dbReference>
<protein>
    <submittedName>
        <fullName evidence="3">Fe-S cluster assembly protein SufD</fullName>
    </submittedName>
</protein>
<comment type="caution">
    <text evidence="3">The sequence shown here is derived from an EMBL/GenBank/DDBJ whole genome shotgun (WGS) entry which is preliminary data.</text>
</comment>
<dbReference type="RefSeq" id="WP_380851873.1">
    <property type="nucleotide sequence ID" value="NZ_JBHSKM010000007.1"/>
</dbReference>
<sequence length="394" mass="42041">MAEAQNIPVGSTTAGSIAVAAESTVATRMSAPPSFDVADFPVPHGREEEWRFTPLERLRGLYDGTATATGDGVKVDVQAPEGVTVETVGRDDARLGKAGTPVDRVAAQAYSAFEKAGVVTVPKETVLTEPIRIAVHGEGGTRFGHQVIELGAFAEAVVVIDHTGDAVLASNVDYILGDGAKLTVVSVQDWDDKAVHVAQHNALVGRDASFKSVVVTFGGDLVRLHPRVSYAGTGGEAELYGLYFTDAGQHQEHRLLVDHNTPHCKSNVAYKGALQGDDAHAVWIGDVLIEAKAEGTDTYEMNRNLVLTDGARVDSVPNLEIETGEIVGAGHASATGRFDDEQLFYLMARGIPEHEARRLVVRGFFAELVQQIGVADIEERLIAKIEEELEASVA</sequence>
<dbReference type="Pfam" id="PF01458">
    <property type="entry name" value="SUFBD_core"/>
    <property type="match status" value="1"/>
</dbReference>
<dbReference type="InterPro" id="IPR037284">
    <property type="entry name" value="SUF_FeS_clus_asmbl_SufBD_sf"/>
</dbReference>
<name>A0ABW0CG43_STRCD</name>
<dbReference type="SUPFAM" id="SSF101960">
    <property type="entry name" value="Stabilizer of iron transporter SufD"/>
    <property type="match status" value="1"/>
</dbReference>
<dbReference type="PANTHER" id="PTHR43575">
    <property type="entry name" value="PROTEIN ABCI7, CHLOROPLASTIC"/>
    <property type="match status" value="1"/>
</dbReference>
<feature type="domain" description="SUF system FeS cluster assembly SufBD core" evidence="2">
    <location>
        <begin position="137"/>
        <end position="364"/>
    </location>
</feature>
<evidence type="ECO:0000313" key="4">
    <source>
        <dbReference type="Proteomes" id="UP001596263"/>
    </source>
</evidence>
<comment type="similarity">
    <text evidence="1">Belongs to the iron-sulfur cluster assembly SufBD family.</text>
</comment>
<dbReference type="InterPro" id="IPR011542">
    <property type="entry name" value="SUF_FeS_clus_asmbl_SufD"/>
</dbReference>
<keyword evidence="4" id="KW-1185">Reference proteome</keyword>
<gene>
    <name evidence="3" type="primary">sufD</name>
    <name evidence="3" type="ORF">ACFPQ9_13425</name>
</gene>
<dbReference type="InterPro" id="IPR055346">
    <property type="entry name" value="Fe-S_cluster_assembly_SufBD"/>
</dbReference>
<dbReference type="Proteomes" id="UP001596263">
    <property type="component" value="Unassembled WGS sequence"/>
</dbReference>
<dbReference type="EMBL" id="JBHSKM010000007">
    <property type="protein sequence ID" value="MFC5214830.1"/>
    <property type="molecule type" value="Genomic_DNA"/>
</dbReference>
<evidence type="ECO:0000313" key="3">
    <source>
        <dbReference type="EMBL" id="MFC5214830.1"/>
    </source>
</evidence>